<accession>A0A4R1QDF6</accession>
<dbReference type="OrthoDB" id="2915109at2"/>
<protein>
    <submittedName>
        <fullName evidence="1">Uncharacterized protein DUF2521</fullName>
    </submittedName>
</protein>
<keyword evidence="2" id="KW-1185">Reference proteome</keyword>
<dbReference type="Pfam" id="PF10730">
    <property type="entry name" value="DUF2521"/>
    <property type="match status" value="1"/>
</dbReference>
<evidence type="ECO:0000313" key="1">
    <source>
        <dbReference type="EMBL" id="TCL46260.1"/>
    </source>
</evidence>
<dbReference type="AlphaFoldDB" id="A0A4R1QDF6"/>
<name>A0A4R1QDF6_9BACL</name>
<dbReference type="EMBL" id="SLUL01000016">
    <property type="protein sequence ID" value="TCL46260.1"/>
    <property type="molecule type" value="Genomic_DNA"/>
</dbReference>
<dbReference type="InterPro" id="IPR019667">
    <property type="entry name" value="Uncharacterised_YbaK"/>
</dbReference>
<comment type="caution">
    <text evidence="1">The sequence shown here is derived from an EMBL/GenBank/DDBJ whole genome shotgun (WGS) entry which is preliminary data.</text>
</comment>
<proteinExistence type="predicted"/>
<gene>
    <name evidence="1" type="ORF">EDD69_1167</name>
</gene>
<dbReference type="RefSeq" id="WP_132949308.1">
    <property type="nucleotide sequence ID" value="NZ_BSVG01000013.1"/>
</dbReference>
<evidence type="ECO:0000313" key="2">
    <source>
        <dbReference type="Proteomes" id="UP000295658"/>
    </source>
</evidence>
<sequence length="143" mass="17448">MKIITSFSARKLEKQVTYERKILRELSFEQLRRCVHEYFKPFHFYRFFLEALENGCIDVAIEAYLLGAHYSRFGYYGEPFHLVKKRCAKEEKHLIDMLFDFLCSFHHQPNQIDSLYYVCEHYVASWWKEGFDQGMKRQKLRLK</sequence>
<dbReference type="Proteomes" id="UP000295658">
    <property type="component" value="Unassembled WGS sequence"/>
</dbReference>
<reference evidence="1 2" key="1">
    <citation type="submission" date="2019-03" db="EMBL/GenBank/DDBJ databases">
        <title>Genomic Encyclopedia of Type Strains, Phase IV (KMG-IV): sequencing the most valuable type-strain genomes for metagenomic binning, comparative biology and taxonomic classification.</title>
        <authorList>
            <person name="Goeker M."/>
        </authorList>
    </citation>
    <scope>NUCLEOTIDE SEQUENCE [LARGE SCALE GENOMIC DNA]</scope>
    <source>
        <strain evidence="1 2">DSM 24979</strain>
    </source>
</reference>
<organism evidence="1 2">
    <name type="scientific">Thermolongibacillus altinsuensis</name>
    <dbReference type="NCBI Taxonomy" id="575256"/>
    <lineage>
        <taxon>Bacteria</taxon>
        <taxon>Bacillati</taxon>
        <taxon>Bacillota</taxon>
        <taxon>Bacilli</taxon>
        <taxon>Bacillales</taxon>
        <taxon>Anoxybacillaceae</taxon>
        <taxon>Thermolongibacillus</taxon>
    </lineage>
</organism>